<sequence>MPDFEEIASTDEFGSLDRLEVFVDDVPVLLIRLNDQYLAIEDVCTHDGQPLTAGCIENGEIVCPRHGARFDLLTGKALCMPATKPIQTFEIEVRDSKIFARPRD</sequence>
<keyword evidence="6" id="KW-0560">Oxidoreductase</keyword>
<dbReference type="GO" id="GO:0051537">
    <property type="term" value="F:2 iron, 2 sulfur cluster binding"/>
    <property type="evidence" value="ECO:0007669"/>
    <property type="project" value="UniProtKB-KW"/>
</dbReference>
<dbReference type="SUPFAM" id="SSF50022">
    <property type="entry name" value="ISP domain"/>
    <property type="match status" value="1"/>
</dbReference>
<dbReference type="KEGG" id="gaw:V144x_46080"/>
<dbReference type="GO" id="GO:0051213">
    <property type="term" value="F:dioxygenase activity"/>
    <property type="evidence" value="ECO:0007669"/>
    <property type="project" value="UniProtKB-KW"/>
</dbReference>
<gene>
    <name evidence="6" type="primary">nagAb_1</name>
    <name evidence="6" type="ORF">V144x_46080</name>
</gene>
<dbReference type="AlphaFoldDB" id="A0A517W1H9"/>
<dbReference type="PROSITE" id="PS51296">
    <property type="entry name" value="RIESKE"/>
    <property type="match status" value="1"/>
</dbReference>
<proteinExistence type="predicted"/>
<organism evidence="6 7">
    <name type="scientific">Gimesia aquarii</name>
    <dbReference type="NCBI Taxonomy" id="2527964"/>
    <lineage>
        <taxon>Bacteria</taxon>
        <taxon>Pseudomonadati</taxon>
        <taxon>Planctomycetota</taxon>
        <taxon>Planctomycetia</taxon>
        <taxon>Planctomycetales</taxon>
        <taxon>Planctomycetaceae</taxon>
        <taxon>Gimesia</taxon>
    </lineage>
</organism>
<evidence type="ECO:0000256" key="3">
    <source>
        <dbReference type="ARBA" id="ARBA00023004"/>
    </source>
</evidence>
<dbReference type="Proteomes" id="UP000318704">
    <property type="component" value="Chromosome"/>
</dbReference>
<keyword evidence="4" id="KW-0411">Iron-sulfur</keyword>
<dbReference type="InterPro" id="IPR017941">
    <property type="entry name" value="Rieske_2Fe-2S"/>
</dbReference>
<dbReference type="CDD" id="cd03528">
    <property type="entry name" value="Rieske_RO_ferredoxin"/>
    <property type="match status" value="1"/>
</dbReference>
<protein>
    <submittedName>
        <fullName evidence="6">Naphthalene 1,2-dioxygenase/salicylate 5-hydroxylase system</fullName>
    </submittedName>
</protein>
<keyword evidence="1" id="KW-0001">2Fe-2S</keyword>
<reference evidence="6 7" key="1">
    <citation type="submission" date="2019-03" db="EMBL/GenBank/DDBJ databases">
        <title>Deep-cultivation of Planctomycetes and their phenomic and genomic characterization uncovers novel biology.</title>
        <authorList>
            <person name="Wiegand S."/>
            <person name="Jogler M."/>
            <person name="Boedeker C."/>
            <person name="Pinto D."/>
            <person name="Vollmers J."/>
            <person name="Rivas-Marin E."/>
            <person name="Kohn T."/>
            <person name="Peeters S.H."/>
            <person name="Heuer A."/>
            <person name="Rast P."/>
            <person name="Oberbeckmann S."/>
            <person name="Bunk B."/>
            <person name="Jeske O."/>
            <person name="Meyerdierks A."/>
            <person name="Storesund J.E."/>
            <person name="Kallscheuer N."/>
            <person name="Luecker S."/>
            <person name="Lage O.M."/>
            <person name="Pohl T."/>
            <person name="Merkel B.J."/>
            <person name="Hornburger P."/>
            <person name="Mueller R.-W."/>
            <person name="Bruemmer F."/>
            <person name="Labrenz M."/>
            <person name="Spormann A.M."/>
            <person name="Op den Camp H."/>
            <person name="Overmann J."/>
            <person name="Amann R."/>
            <person name="Jetten M.S.M."/>
            <person name="Mascher T."/>
            <person name="Medema M.H."/>
            <person name="Devos D.P."/>
            <person name="Kaster A.-K."/>
            <person name="Ovreas L."/>
            <person name="Rohde M."/>
            <person name="Galperin M.Y."/>
            <person name="Jogler C."/>
        </authorList>
    </citation>
    <scope>NUCLEOTIDE SEQUENCE [LARGE SCALE GENOMIC DNA]</scope>
    <source>
        <strain evidence="6 7">V144</strain>
    </source>
</reference>
<dbReference type="InterPro" id="IPR036922">
    <property type="entry name" value="Rieske_2Fe-2S_sf"/>
</dbReference>
<keyword evidence="6" id="KW-0223">Dioxygenase</keyword>
<evidence type="ECO:0000256" key="2">
    <source>
        <dbReference type="ARBA" id="ARBA00022723"/>
    </source>
</evidence>
<keyword evidence="2" id="KW-0479">Metal-binding</keyword>
<dbReference type="Pfam" id="PF00355">
    <property type="entry name" value="Rieske"/>
    <property type="match status" value="1"/>
</dbReference>
<dbReference type="RefSeq" id="WP_144988300.1">
    <property type="nucleotide sequence ID" value="NZ_CP037920.1"/>
</dbReference>
<accession>A0A517W1H9</accession>
<dbReference type="Gene3D" id="2.102.10.10">
    <property type="entry name" value="Rieske [2Fe-2S] iron-sulphur domain"/>
    <property type="match status" value="1"/>
</dbReference>
<feature type="domain" description="Rieske" evidence="5">
    <location>
        <begin position="4"/>
        <end position="100"/>
    </location>
</feature>
<keyword evidence="3" id="KW-0408">Iron</keyword>
<dbReference type="PANTHER" id="PTHR21496:SF23">
    <property type="entry name" value="3-PHENYLPROPIONATE_CINNAMIC ACID DIOXYGENASE FERREDOXIN SUBUNIT"/>
    <property type="match status" value="1"/>
</dbReference>
<evidence type="ECO:0000259" key="5">
    <source>
        <dbReference type="PROSITE" id="PS51296"/>
    </source>
</evidence>
<evidence type="ECO:0000313" key="6">
    <source>
        <dbReference type="EMBL" id="QDT99098.1"/>
    </source>
</evidence>
<dbReference type="PANTHER" id="PTHR21496">
    <property type="entry name" value="FERREDOXIN-RELATED"/>
    <property type="match status" value="1"/>
</dbReference>
<dbReference type="GO" id="GO:0046872">
    <property type="term" value="F:metal ion binding"/>
    <property type="evidence" value="ECO:0007669"/>
    <property type="project" value="UniProtKB-KW"/>
</dbReference>
<evidence type="ECO:0000313" key="7">
    <source>
        <dbReference type="Proteomes" id="UP000318704"/>
    </source>
</evidence>
<dbReference type="EMBL" id="CP037920">
    <property type="protein sequence ID" value="QDT99098.1"/>
    <property type="molecule type" value="Genomic_DNA"/>
</dbReference>
<evidence type="ECO:0000256" key="4">
    <source>
        <dbReference type="ARBA" id="ARBA00023014"/>
    </source>
</evidence>
<evidence type="ECO:0000256" key="1">
    <source>
        <dbReference type="ARBA" id="ARBA00022714"/>
    </source>
</evidence>
<name>A0A517W1H9_9PLAN</name>